<dbReference type="Proteomes" id="UP001152523">
    <property type="component" value="Unassembled WGS sequence"/>
</dbReference>
<evidence type="ECO:0000259" key="4">
    <source>
        <dbReference type="Pfam" id="PF06943"/>
    </source>
</evidence>
<feature type="domain" description="Zinc finger LSD1-type" evidence="4">
    <location>
        <begin position="322"/>
        <end position="346"/>
    </location>
</feature>
<evidence type="ECO:0000313" key="5">
    <source>
        <dbReference type="EMBL" id="CAH9081331.1"/>
    </source>
</evidence>
<dbReference type="EMBL" id="CAMAPF010000036">
    <property type="protein sequence ID" value="CAH9081331.1"/>
    <property type="molecule type" value="Genomic_DNA"/>
</dbReference>
<reference evidence="5" key="1">
    <citation type="submission" date="2022-07" db="EMBL/GenBank/DDBJ databases">
        <authorList>
            <person name="Macas J."/>
            <person name="Novak P."/>
            <person name="Neumann P."/>
        </authorList>
    </citation>
    <scope>NUCLEOTIDE SEQUENCE</scope>
</reference>
<protein>
    <recommendedName>
        <fullName evidence="4">Zinc finger LSD1-type domain-containing protein</fullName>
    </recommendedName>
</protein>
<dbReference type="Pfam" id="PF06943">
    <property type="entry name" value="zf-LSD1"/>
    <property type="match status" value="2"/>
</dbReference>
<accession>A0AAV0CRD8</accession>
<keyword evidence="7" id="KW-1185">Reference proteome</keyword>
<feature type="compositionally biased region" description="Basic and acidic residues" evidence="3">
    <location>
        <begin position="278"/>
        <end position="288"/>
    </location>
</feature>
<organism evidence="5 7">
    <name type="scientific">Cuscuta epithymum</name>
    <dbReference type="NCBI Taxonomy" id="186058"/>
    <lineage>
        <taxon>Eukaryota</taxon>
        <taxon>Viridiplantae</taxon>
        <taxon>Streptophyta</taxon>
        <taxon>Embryophyta</taxon>
        <taxon>Tracheophyta</taxon>
        <taxon>Spermatophyta</taxon>
        <taxon>Magnoliopsida</taxon>
        <taxon>eudicotyledons</taxon>
        <taxon>Gunneridae</taxon>
        <taxon>Pentapetalae</taxon>
        <taxon>asterids</taxon>
        <taxon>lamiids</taxon>
        <taxon>Solanales</taxon>
        <taxon>Convolvulaceae</taxon>
        <taxon>Cuscuteae</taxon>
        <taxon>Cuscuta</taxon>
        <taxon>Cuscuta subgen. Cuscuta</taxon>
    </lineage>
</organism>
<dbReference type="EMBL" id="CAMAPF010000963">
    <property type="protein sequence ID" value="CAH9130942.1"/>
    <property type="molecule type" value="Genomic_DNA"/>
</dbReference>
<gene>
    <name evidence="6" type="ORF">CEPIT_LOCUS31030</name>
    <name evidence="5" type="ORF">CEPIT_LOCUS7647</name>
</gene>
<comment type="caution">
    <text evidence="5">The sequence shown here is derived from an EMBL/GenBank/DDBJ whole genome shotgun (WGS) entry which is preliminary data.</text>
</comment>
<evidence type="ECO:0000256" key="2">
    <source>
        <dbReference type="ARBA" id="ARBA00023242"/>
    </source>
</evidence>
<dbReference type="PANTHER" id="PTHR31747:SF17">
    <property type="entry name" value="PROTEIN LOL2"/>
    <property type="match status" value="1"/>
</dbReference>
<evidence type="ECO:0000256" key="3">
    <source>
        <dbReference type="SAM" id="MobiDB-lite"/>
    </source>
</evidence>
<dbReference type="InterPro" id="IPR005735">
    <property type="entry name" value="Znf_LSD1"/>
</dbReference>
<sequence>MGREEVMLSNPEIFVEEEDDDDGPPPGFDSIAINSKLEIMDVEDGGEEEDEDDGPPPGFAEPHPPKMLPPPPTTPPSTSHSDVHIGRQQNEDRSPLGWHSTSSKQPHSSMVSSEPVSDIQMGNDQEDDDDGPPPGWQLNTQQQPPPESIPLPLPQSAPSSNIKTDITVEDDDGPPPGWDLISSQQKPPLLPPSLAASGEHDDGPPPGWNLISSQQKPPLLPQSLAPSDIEKRSNEGKKWETERHISSSDWPSSMPEHTSTPTPPLRSSSSIASSDIEMDSKQQNKNNENKKLCTERGSMQRFFSQLPPSVVQMSSEVGQLVCGTCRQLLSYPRGSKVVQCAACQTVNLALEAHQVGQVKCGGCTVLLMYPYGAPSVKCSSCHFTTRIGAQNRRPHLAAQQARRLRRSHHPH</sequence>
<evidence type="ECO:0000313" key="7">
    <source>
        <dbReference type="Proteomes" id="UP001152523"/>
    </source>
</evidence>
<feature type="compositionally biased region" description="Acidic residues" evidence="3">
    <location>
        <begin position="40"/>
        <end position="54"/>
    </location>
</feature>
<feature type="compositionally biased region" description="Low complexity" evidence="3">
    <location>
        <begin position="180"/>
        <end position="197"/>
    </location>
</feature>
<feature type="compositionally biased region" description="Acidic residues" evidence="3">
    <location>
        <begin position="14"/>
        <end position="23"/>
    </location>
</feature>
<dbReference type="InterPro" id="IPR040319">
    <property type="entry name" value="LSD1-like"/>
</dbReference>
<dbReference type="GO" id="GO:0005634">
    <property type="term" value="C:nucleus"/>
    <property type="evidence" value="ECO:0007669"/>
    <property type="project" value="UniProtKB-SubCell"/>
</dbReference>
<feature type="compositionally biased region" description="Low complexity" evidence="3">
    <location>
        <begin position="265"/>
        <end position="277"/>
    </location>
</feature>
<name>A0AAV0CRD8_9ASTE</name>
<evidence type="ECO:0000313" key="6">
    <source>
        <dbReference type="EMBL" id="CAH9130942.1"/>
    </source>
</evidence>
<feature type="compositionally biased region" description="Basic and acidic residues" evidence="3">
    <location>
        <begin position="81"/>
        <end position="94"/>
    </location>
</feature>
<dbReference type="NCBIfam" id="TIGR01053">
    <property type="entry name" value="LSD1"/>
    <property type="match status" value="2"/>
</dbReference>
<feature type="compositionally biased region" description="Polar residues" evidence="3">
    <location>
        <begin position="247"/>
        <end position="257"/>
    </location>
</feature>
<feature type="compositionally biased region" description="Pro residues" evidence="3">
    <location>
        <begin position="143"/>
        <end position="155"/>
    </location>
</feature>
<proteinExistence type="predicted"/>
<evidence type="ECO:0000256" key="1">
    <source>
        <dbReference type="ARBA" id="ARBA00004123"/>
    </source>
</evidence>
<feature type="compositionally biased region" description="Polar residues" evidence="3">
    <location>
        <begin position="99"/>
        <end position="115"/>
    </location>
</feature>
<feature type="domain" description="Zinc finger LSD1-type" evidence="4">
    <location>
        <begin position="360"/>
        <end position="383"/>
    </location>
</feature>
<dbReference type="AlphaFoldDB" id="A0AAV0CRD8"/>
<keyword evidence="2" id="KW-0539">Nucleus</keyword>
<comment type="subcellular location">
    <subcellularLocation>
        <location evidence="1">Nucleus</location>
    </subcellularLocation>
</comment>
<feature type="region of interest" description="Disordered" evidence="3">
    <location>
        <begin position="1"/>
        <end position="288"/>
    </location>
</feature>
<feature type="compositionally biased region" description="Pro residues" evidence="3">
    <location>
        <begin position="65"/>
        <end position="75"/>
    </location>
</feature>
<feature type="compositionally biased region" description="Basic and acidic residues" evidence="3">
    <location>
        <begin position="228"/>
        <end position="246"/>
    </location>
</feature>
<dbReference type="PANTHER" id="PTHR31747">
    <property type="entry name" value="PROTEIN LSD1"/>
    <property type="match status" value="1"/>
</dbReference>